<feature type="region of interest" description="Disordered" evidence="1">
    <location>
        <begin position="1"/>
        <end position="45"/>
    </location>
</feature>
<evidence type="ECO:0000313" key="3">
    <source>
        <dbReference type="Proteomes" id="UP000054248"/>
    </source>
</evidence>
<dbReference type="Proteomes" id="UP000054248">
    <property type="component" value="Unassembled WGS sequence"/>
</dbReference>
<dbReference type="OrthoDB" id="2123378at2759"/>
<dbReference type="AlphaFoldDB" id="A0A0C3LIE2"/>
<dbReference type="HOGENOM" id="CLU_890160_0_0_1"/>
<proteinExistence type="predicted"/>
<dbReference type="EMBL" id="KN823146">
    <property type="protein sequence ID" value="KIO21202.1"/>
    <property type="molecule type" value="Genomic_DNA"/>
</dbReference>
<feature type="compositionally biased region" description="Pro residues" evidence="1">
    <location>
        <begin position="280"/>
        <end position="295"/>
    </location>
</feature>
<dbReference type="PANTHER" id="PTHR36100">
    <property type="entry name" value="BUD SITE SELECTION PROTEIN 4"/>
    <property type="match status" value="1"/>
</dbReference>
<feature type="region of interest" description="Disordered" evidence="1">
    <location>
        <begin position="278"/>
        <end position="314"/>
    </location>
</feature>
<gene>
    <name evidence="2" type="ORF">M407DRAFT_29194</name>
</gene>
<evidence type="ECO:0000256" key="1">
    <source>
        <dbReference type="SAM" id="MobiDB-lite"/>
    </source>
</evidence>
<reference evidence="3" key="2">
    <citation type="submission" date="2015-01" db="EMBL/GenBank/DDBJ databases">
        <title>Evolutionary Origins and Diversification of the Mycorrhizal Mutualists.</title>
        <authorList>
            <consortium name="DOE Joint Genome Institute"/>
            <consortium name="Mycorrhizal Genomics Consortium"/>
            <person name="Kohler A."/>
            <person name="Kuo A."/>
            <person name="Nagy L.G."/>
            <person name="Floudas D."/>
            <person name="Copeland A."/>
            <person name="Barry K.W."/>
            <person name="Cichocki N."/>
            <person name="Veneault-Fourrey C."/>
            <person name="LaButti K."/>
            <person name="Lindquist E.A."/>
            <person name="Lipzen A."/>
            <person name="Lundell T."/>
            <person name="Morin E."/>
            <person name="Murat C."/>
            <person name="Riley R."/>
            <person name="Ohm R."/>
            <person name="Sun H."/>
            <person name="Tunlid A."/>
            <person name="Henrissat B."/>
            <person name="Grigoriev I.V."/>
            <person name="Hibbett D.S."/>
            <person name="Martin F."/>
        </authorList>
    </citation>
    <scope>NUCLEOTIDE SEQUENCE [LARGE SCALE GENOMIC DNA]</scope>
    <source>
        <strain evidence="3">MUT 4182</strain>
    </source>
</reference>
<feature type="compositionally biased region" description="Basic and acidic residues" evidence="1">
    <location>
        <begin position="57"/>
        <end position="68"/>
    </location>
</feature>
<dbReference type="GO" id="GO:0005525">
    <property type="term" value="F:GTP binding"/>
    <property type="evidence" value="ECO:0007669"/>
    <property type="project" value="TreeGrafter"/>
</dbReference>
<dbReference type="InterPro" id="IPR052007">
    <property type="entry name" value="Bud4"/>
</dbReference>
<feature type="non-terminal residue" evidence="2">
    <location>
        <position position="314"/>
    </location>
</feature>
<feature type="region of interest" description="Disordered" evidence="1">
    <location>
        <begin position="57"/>
        <end position="94"/>
    </location>
</feature>
<sequence length="314" mass="35597">MPPEDVDSSQELIASHLPPPPPPKDEETLAPSRPTSLVRVKSGREILKEHEAHVIAKRREARRRENSIHGRPLSKRRSLSTGDAEGSRRERKSFVGQTTELLDVPIDEVDLPLTDSIDRELRNLNEEEHPKYRLREREETIYAKADDRVSQVTRAGDLSTGRAWRVVRRASDMNEYAKQIRDWRNQERSGRAHGKVFVKVLGIRDINVPLPNQQTAFTVILNNGIHCVETPETQLDKESRIDQEFELIEHGQLEFTLTIKIRKDPHIVAQMQAINAPRITPSPIPPPVPVAPPPKGGFLSLFGGSKKSKTHKRA</sequence>
<name>A0A0C3LIE2_9AGAM</name>
<accession>A0A0C3LIE2</accession>
<reference evidence="2 3" key="1">
    <citation type="submission" date="2014-04" db="EMBL/GenBank/DDBJ databases">
        <authorList>
            <consortium name="DOE Joint Genome Institute"/>
            <person name="Kuo A."/>
            <person name="Girlanda M."/>
            <person name="Perotto S."/>
            <person name="Kohler A."/>
            <person name="Nagy L.G."/>
            <person name="Floudas D."/>
            <person name="Copeland A."/>
            <person name="Barry K.W."/>
            <person name="Cichocki N."/>
            <person name="Veneault-Fourrey C."/>
            <person name="LaButti K."/>
            <person name="Lindquist E.A."/>
            <person name="Lipzen A."/>
            <person name="Lundell T."/>
            <person name="Morin E."/>
            <person name="Murat C."/>
            <person name="Sun H."/>
            <person name="Tunlid A."/>
            <person name="Henrissat B."/>
            <person name="Grigoriev I.V."/>
            <person name="Hibbett D.S."/>
            <person name="Martin F."/>
            <person name="Nordberg H.P."/>
            <person name="Cantor M.N."/>
            <person name="Hua S.X."/>
        </authorList>
    </citation>
    <scope>NUCLEOTIDE SEQUENCE [LARGE SCALE GENOMIC DNA]</scope>
    <source>
        <strain evidence="2 3">MUT 4182</strain>
    </source>
</reference>
<protein>
    <submittedName>
        <fullName evidence="2">Uncharacterized protein</fullName>
    </submittedName>
</protein>
<dbReference type="PANTHER" id="PTHR36100:SF1">
    <property type="entry name" value="BUD SITE SELECTION PROTEIN 4"/>
    <property type="match status" value="1"/>
</dbReference>
<dbReference type="STRING" id="1051891.A0A0C3LIE2"/>
<keyword evidence="3" id="KW-1185">Reference proteome</keyword>
<evidence type="ECO:0000313" key="2">
    <source>
        <dbReference type="EMBL" id="KIO21202.1"/>
    </source>
</evidence>
<organism evidence="2 3">
    <name type="scientific">Tulasnella calospora MUT 4182</name>
    <dbReference type="NCBI Taxonomy" id="1051891"/>
    <lineage>
        <taxon>Eukaryota</taxon>
        <taxon>Fungi</taxon>
        <taxon>Dikarya</taxon>
        <taxon>Basidiomycota</taxon>
        <taxon>Agaricomycotina</taxon>
        <taxon>Agaricomycetes</taxon>
        <taxon>Cantharellales</taxon>
        <taxon>Tulasnellaceae</taxon>
        <taxon>Tulasnella</taxon>
    </lineage>
</organism>